<gene>
    <name evidence="2" type="ORF">CMUS01_10465</name>
</gene>
<dbReference type="Proteomes" id="UP000639643">
    <property type="component" value="Unassembled WGS sequence"/>
</dbReference>
<feature type="compositionally biased region" description="Basic and acidic residues" evidence="1">
    <location>
        <begin position="74"/>
        <end position="84"/>
    </location>
</feature>
<name>A0A8H6K3T5_9PEZI</name>
<protein>
    <submittedName>
        <fullName evidence="2">Uncharacterized protein</fullName>
    </submittedName>
</protein>
<evidence type="ECO:0000313" key="3">
    <source>
        <dbReference type="Proteomes" id="UP000639643"/>
    </source>
</evidence>
<dbReference type="EMBL" id="WIGM01000484">
    <property type="protein sequence ID" value="KAF6823950.1"/>
    <property type="molecule type" value="Genomic_DNA"/>
</dbReference>
<evidence type="ECO:0000313" key="2">
    <source>
        <dbReference type="EMBL" id="KAF6823950.1"/>
    </source>
</evidence>
<sequence>MEQHSVLAKPIRVCHDSGTPGCRPAGWEDLTAGQDAPPRAESRLLDEPRKAVQSLSQTAGDVVLNDEEPVAESLESREDPWVYP</sequence>
<keyword evidence="3" id="KW-1185">Reference proteome</keyword>
<accession>A0A8H6K3T5</accession>
<proteinExistence type="predicted"/>
<organism evidence="2 3">
    <name type="scientific">Colletotrichum musicola</name>
    <dbReference type="NCBI Taxonomy" id="2175873"/>
    <lineage>
        <taxon>Eukaryota</taxon>
        <taxon>Fungi</taxon>
        <taxon>Dikarya</taxon>
        <taxon>Ascomycota</taxon>
        <taxon>Pezizomycotina</taxon>
        <taxon>Sordariomycetes</taxon>
        <taxon>Hypocreomycetidae</taxon>
        <taxon>Glomerellales</taxon>
        <taxon>Glomerellaceae</taxon>
        <taxon>Colletotrichum</taxon>
        <taxon>Colletotrichum orchidearum species complex</taxon>
    </lineage>
</organism>
<comment type="caution">
    <text evidence="2">The sequence shown here is derived from an EMBL/GenBank/DDBJ whole genome shotgun (WGS) entry which is preliminary data.</text>
</comment>
<feature type="region of interest" description="Disordered" evidence="1">
    <location>
        <begin position="43"/>
        <end position="84"/>
    </location>
</feature>
<reference evidence="2" key="1">
    <citation type="journal article" date="2020" name="Phytopathology">
        <title>Genome Sequence Resources of Colletotrichum truncatum, C. plurivorum, C. musicola, and C. sojae: Four Species Pathogenic to Soybean (Glycine max).</title>
        <authorList>
            <person name="Rogerio F."/>
            <person name="Boufleur T.R."/>
            <person name="Ciampi-Guillardi M."/>
            <person name="Sukno S.A."/>
            <person name="Thon M.R."/>
            <person name="Massola Junior N.S."/>
            <person name="Baroncelli R."/>
        </authorList>
    </citation>
    <scope>NUCLEOTIDE SEQUENCE</scope>
    <source>
        <strain evidence="2">LFN0074</strain>
    </source>
</reference>
<evidence type="ECO:0000256" key="1">
    <source>
        <dbReference type="SAM" id="MobiDB-lite"/>
    </source>
</evidence>
<dbReference type="AlphaFoldDB" id="A0A8H6K3T5"/>